<comment type="similarity">
    <text evidence="2">Belongs to the YkuD family.</text>
</comment>
<dbReference type="Proteomes" id="UP001652564">
    <property type="component" value="Unassembled WGS sequence"/>
</dbReference>
<feature type="active site" description="Proton donor/acceptor" evidence="7">
    <location>
        <position position="116"/>
    </location>
</feature>
<evidence type="ECO:0000256" key="5">
    <source>
        <dbReference type="ARBA" id="ARBA00022984"/>
    </source>
</evidence>
<keyword evidence="6 7" id="KW-0961">Cell wall biogenesis/degradation</keyword>
<proteinExistence type="inferred from homology"/>
<feature type="domain" description="L,D-TPase catalytic" evidence="8">
    <location>
        <begin position="26"/>
        <end position="157"/>
    </location>
</feature>
<evidence type="ECO:0000256" key="7">
    <source>
        <dbReference type="PROSITE-ProRule" id="PRU01373"/>
    </source>
</evidence>
<evidence type="ECO:0000259" key="8">
    <source>
        <dbReference type="PROSITE" id="PS52029"/>
    </source>
</evidence>
<gene>
    <name evidence="9" type="ORF">OEZ71_09460</name>
</gene>
<sequence length="158" mass="17322">MALTALAGLVGCGGSKFRTYNGPEVTRLVLLKSERKLHLVNGTKALKSYKVGLGGNPIGPKRFEGDQKTPEGAYLIDRQNPNSNYHLSIGISYPNQRDVEFAESQGKKPGGDIFIHGRARKHKGRGKDWTAGCIAVKDGEMEEIYSMVRVGTPIYIYP</sequence>
<dbReference type="EMBL" id="JAOWKZ010000002">
    <property type="protein sequence ID" value="MCV2872524.1"/>
    <property type="molecule type" value="Genomic_DNA"/>
</dbReference>
<reference evidence="9 10" key="1">
    <citation type="submission" date="2022-10" db="EMBL/GenBank/DDBJ databases">
        <title>Defluviimonas sp. nov., isolated from ocean surface sediments.</title>
        <authorList>
            <person name="He W."/>
            <person name="Wang L."/>
            <person name="Zhang D.-F."/>
        </authorList>
    </citation>
    <scope>NUCLEOTIDE SEQUENCE [LARGE SCALE GENOMIC DNA]</scope>
    <source>
        <strain evidence="9 10">WL0050</strain>
    </source>
</reference>
<evidence type="ECO:0000256" key="4">
    <source>
        <dbReference type="ARBA" id="ARBA00022960"/>
    </source>
</evidence>
<keyword evidence="10" id="KW-1185">Reference proteome</keyword>
<keyword evidence="3" id="KW-0808">Transferase</keyword>
<evidence type="ECO:0000256" key="6">
    <source>
        <dbReference type="ARBA" id="ARBA00023316"/>
    </source>
</evidence>
<accession>A0ABT2ZN09</accession>
<evidence type="ECO:0000256" key="2">
    <source>
        <dbReference type="ARBA" id="ARBA00005992"/>
    </source>
</evidence>
<feature type="active site" description="Nucleophile" evidence="7">
    <location>
        <position position="133"/>
    </location>
</feature>
<evidence type="ECO:0000313" key="9">
    <source>
        <dbReference type="EMBL" id="MCV2872524.1"/>
    </source>
</evidence>
<dbReference type="PANTHER" id="PTHR36699">
    <property type="entry name" value="LD-TRANSPEPTIDASE"/>
    <property type="match status" value="1"/>
</dbReference>
<comment type="pathway">
    <text evidence="1 7">Cell wall biogenesis; peptidoglycan biosynthesis.</text>
</comment>
<evidence type="ECO:0000256" key="1">
    <source>
        <dbReference type="ARBA" id="ARBA00004752"/>
    </source>
</evidence>
<dbReference type="InterPro" id="IPR005490">
    <property type="entry name" value="LD_TPept_cat_dom"/>
</dbReference>
<protein>
    <submittedName>
        <fullName evidence="9">L,D-transpeptidase family protein</fullName>
    </submittedName>
</protein>
<keyword evidence="4 7" id="KW-0133">Cell shape</keyword>
<organism evidence="9 10">
    <name type="scientific">Albidovulum litorale</name>
    <dbReference type="NCBI Taxonomy" id="2984134"/>
    <lineage>
        <taxon>Bacteria</taxon>
        <taxon>Pseudomonadati</taxon>
        <taxon>Pseudomonadota</taxon>
        <taxon>Alphaproteobacteria</taxon>
        <taxon>Rhodobacterales</taxon>
        <taxon>Paracoccaceae</taxon>
        <taxon>Albidovulum</taxon>
    </lineage>
</organism>
<dbReference type="InterPro" id="IPR038063">
    <property type="entry name" value="Transpep_catalytic_dom"/>
</dbReference>
<dbReference type="SUPFAM" id="SSF141523">
    <property type="entry name" value="L,D-transpeptidase catalytic domain-like"/>
    <property type="match status" value="1"/>
</dbReference>
<dbReference type="Pfam" id="PF03734">
    <property type="entry name" value="YkuD"/>
    <property type="match status" value="1"/>
</dbReference>
<dbReference type="CDD" id="cd16913">
    <property type="entry name" value="YkuD_like"/>
    <property type="match status" value="1"/>
</dbReference>
<dbReference type="RefSeq" id="WP_263739706.1">
    <property type="nucleotide sequence ID" value="NZ_JAOWKZ010000002.1"/>
</dbReference>
<dbReference type="Gene3D" id="2.40.440.10">
    <property type="entry name" value="L,D-transpeptidase catalytic domain-like"/>
    <property type="match status" value="1"/>
</dbReference>
<dbReference type="PROSITE" id="PS52029">
    <property type="entry name" value="LD_TPASE"/>
    <property type="match status" value="1"/>
</dbReference>
<evidence type="ECO:0000256" key="3">
    <source>
        <dbReference type="ARBA" id="ARBA00022679"/>
    </source>
</evidence>
<evidence type="ECO:0000313" key="10">
    <source>
        <dbReference type="Proteomes" id="UP001652564"/>
    </source>
</evidence>
<dbReference type="PANTHER" id="PTHR36699:SF1">
    <property type="entry name" value="L,D-TRANSPEPTIDASE YAFK-RELATED"/>
    <property type="match status" value="1"/>
</dbReference>
<name>A0ABT2ZN09_9RHOB</name>
<comment type="caution">
    <text evidence="9">The sequence shown here is derived from an EMBL/GenBank/DDBJ whole genome shotgun (WGS) entry which is preliminary data.</text>
</comment>
<keyword evidence="5 7" id="KW-0573">Peptidoglycan synthesis</keyword>